<proteinExistence type="predicted"/>
<feature type="non-terminal residue" evidence="1">
    <location>
        <position position="127"/>
    </location>
</feature>
<organism evidence="1 2">
    <name type="scientific">Polarella glacialis</name>
    <name type="common">Dinoflagellate</name>
    <dbReference type="NCBI Taxonomy" id="89957"/>
    <lineage>
        <taxon>Eukaryota</taxon>
        <taxon>Sar</taxon>
        <taxon>Alveolata</taxon>
        <taxon>Dinophyceae</taxon>
        <taxon>Suessiales</taxon>
        <taxon>Suessiaceae</taxon>
        <taxon>Polarella</taxon>
    </lineage>
</organism>
<evidence type="ECO:0000313" key="1">
    <source>
        <dbReference type="EMBL" id="CAE8624077.1"/>
    </source>
</evidence>
<dbReference type="EMBL" id="CAJNNV010028311">
    <property type="protein sequence ID" value="CAE8624077.1"/>
    <property type="molecule type" value="Genomic_DNA"/>
</dbReference>
<name>A0A813GCW2_POLGL</name>
<dbReference type="OrthoDB" id="439282at2759"/>
<comment type="caution">
    <text evidence="1">The sequence shown here is derived from an EMBL/GenBank/DDBJ whole genome shotgun (WGS) entry which is preliminary data.</text>
</comment>
<protein>
    <submittedName>
        <fullName evidence="1">Uncharacterized protein</fullName>
    </submittedName>
</protein>
<accession>A0A813GCW2</accession>
<dbReference type="Proteomes" id="UP000654075">
    <property type="component" value="Unassembled WGS sequence"/>
</dbReference>
<dbReference type="AlphaFoldDB" id="A0A813GCW2"/>
<keyword evidence="2" id="KW-1185">Reference proteome</keyword>
<reference evidence="1" key="1">
    <citation type="submission" date="2021-02" db="EMBL/GenBank/DDBJ databases">
        <authorList>
            <person name="Dougan E. K."/>
            <person name="Rhodes N."/>
            <person name="Thang M."/>
            <person name="Chan C."/>
        </authorList>
    </citation>
    <scope>NUCLEOTIDE SEQUENCE</scope>
</reference>
<evidence type="ECO:0000313" key="2">
    <source>
        <dbReference type="Proteomes" id="UP000654075"/>
    </source>
</evidence>
<gene>
    <name evidence="1" type="ORF">PGLA1383_LOCUS41271</name>
</gene>
<feature type="non-terminal residue" evidence="1">
    <location>
        <position position="1"/>
    </location>
</feature>
<sequence>VAQSLASLKANDSFHGELERPEVSKAVKHWTNMVRLPPEECEDWQSDERIMSVFAEFRRLEHCCRVAGLKLPLSQVFERRDDLALPDGRQLAGGEIVAGIGDPDDDDMEWEELPPQDWRRALFWQLV</sequence>